<proteinExistence type="predicted"/>
<dbReference type="AlphaFoldDB" id="A0A4P9WJ24"/>
<name>A0A4P9WJ24_9FUNG</name>
<gene>
    <name evidence="1" type="ORF">BDK51DRAFT_26419</name>
</gene>
<organism evidence="1 2">
    <name type="scientific">Blyttiomyces helicus</name>
    <dbReference type="NCBI Taxonomy" id="388810"/>
    <lineage>
        <taxon>Eukaryota</taxon>
        <taxon>Fungi</taxon>
        <taxon>Fungi incertae sedis</taxon>
        <taxon>Chytridiomycota</taxon>
        <taxon>Chytridiomycota incertae sedis</taxon>
        <taxon>Chytridiomycetes</taxon>
        <taxon>Chytridiomycetes incertae sedis</taxon>
        <taxon>Blyttiomyces</taxon>
    </lineage>
</organism>
<reference evidence="2" key="1">
    <citation type="journal article" date="2018" name="Nat. Microbiol.">
        <title>Leveraging single-cell genomics to expand the fungal tree of life.</title>
        <authorList>
            <person name="Ahrendt S.R."/>
            <person name="Quandt C.A."/>
            <person name="Ciobanu D."/>
            <person name="Clum A."/>
            <person name="Salamov A."/>
            <person name="Andreopoulos B."/>
            <person name="Cheng J.F."/>
            <person name="Woyke T."/>
            <person name="Pelin A."/>
            <person name="Henrissat B."/>
            <person name="Reynolds N.K."/>
            <person name="Benny G.L."/>
            <person name="Smith M.E."/>
            <person name="James T.Y."/>
            <person name="Grigoriev I.V."/>
        </authorList>
    </citation>
    <scope>NUCLEOTIDE SEQUENCE [LARGE SCALE GENOMIC DNA]</scope>
</reference>
<evidence type="ECO:0000313" key="1">
    <source>
        <dbReference type="EMBL" id="RKO92911.1"/>
    </source>
</evidence>
<dbReference type="EMBL" id="KZ994445">
    <property type="protein sequence ID" value="RKO92911.1"/>
    <property type="molecule type" value="Genomic_DNA"/>
</dbReference>
<sequence length="269" mass="28660">MKSGIEGGGSYGGRRGTSLQLRVIGLSHVGFSVVLRVLVLLEHLSARAVGILQSFWGRAFPTPVTIGAAPETLVYPALASTGTRGTRSSPAGTRATSLALNTLWSTWPGLMVLEKQVVLFGDEEGRDEVAVPDIVLLAVEALEATVQWVKEAEGGDDLVEVGVVGRNRHVLEADVGPLVARLKQDLCLRVPEVEGVSCLKVLGLERLRNVVADEAEGLHALFGGDRVIGVRRLNGALEFVGNEMGTDVEDQVMELPPSSRSSALRIPAW</sequence>
<protein>
    <submittedName>
        <fullName evidence="1">Uncharacterized protein</fullName>
    </submittedName>
</protein>
<keyword evidence="2" id="KW-1185">Reference proteome</keyword>
<dbReference type="Proteomes" id="UP000269721">
    <property type="component" value="Unassembled WGS sequence"/>
</dbReference>
<accession>A0A4P9WJ24</accession>
<evidence type="ECO:0000313" key="2">
    <source>
        <dbReference type="Proteomes" id="UP000269721"/>
    </source>
</evidence>